<evidence type="ECO:0000313" key="2">
    <source>
        <dbReference type="EMBL" id="EKX34901.1"/>
    </source>
</evidence>
<dbReference type="KEGG" id="gtt:GUITHDRAFT_118943"/>
<dbReference type="HOGENOM" id="CLU_1411225_0_0_1"/>
<accession>L1IF75</accession>
<organism evidence="2">
    <name type="scientific">Guillardia theta (strain CCMP2712)</name>
    <name type="common">Cryptophyte</name>
    <dbReference type="NCBI Taxonomy" id="905079"/>
    <lineage>
        <taxon>Eukaryota</taxon>
        <taxon>Cryptophyceae</taxon>
        <taxon>Pyrenomonadales</taxon>
        <taxon>Geminigeraceae</taxon>
        <taxon>Guillardia</taxon>
    </lineage>
</organism>
<evidence type="ECO:0000313" key="4">
    <source>
        <dbReference type="Proteomes" id="UP000011087"/>
    </source>
</evidence>
<keyword evidence="4" id="KW-1185">Reference proteome</keyword>
<evidence type="ECO:0000256" key="1">
    <source>
        <dbReference type="SAM" id="MobiDB-lite"/>
    </source>
</evidence>
<evidence type="ECO:0000313" key="3">
    <source>
        <dbReference type="EnsemblProtists" id="EKX34901"/>
    </source>
</evidence>
<dbReference type="GeneID" id="17291607"/>
<dbReference type="PaxDb" id="55529-EKX34901"/>
<dbReference type="Proteomes" id="UP000011087">
    <property type="component" value="Unassembled WGS sequence"/>
</dbReference>
<sequence>MHLTHTDNQQRVDLWRGGRVTDIEIFLAAKPYLNRRLAIHYGDGQYVRVFDEPELSIVSRMLAAYYNFESDRVEDPLSDPFYKSSLWNTCVFAQEPDGSIMPVDGSRKKNRQEEDDPAPLKTTQLREKLMDLNTDTSKICLEYLDSCQNVRMIDLMTICHILNREQLYILEDEESVVEEDFLRSLESIVSIGE</sequence>
<feature type="region of interest" description="Disordered" evidence="1">
    <location>
        <begin position="98"/>
        <end position="120"/>
    </location>
</feature>
<dbReference type="AlphaFoldDB" id="L1IF75"/>
<reference evidence="2 4" key="1">
    <citation type="journal article" date="2012" name="Nature">
        <title>Algal genomes reveal evolutionary mosaicism and the fate of nucleomorphs.</title>
        <authorList>
            <consortium name="DOE Joint Genome Institute"/>
            <person name="Curtis B.A."/>
            <person name="Tanifuji G."/>
            <person name="Burki F."/>
            <person name="Gruber A."/>
            <person name="Irimia M."/>
            <person name="Maruyama S."/>
            <person name="Arias M.C."/>
            <person name="Ball S.G."/>
            <person name="Gile G.H."/>
            <person name="Hirakawa Y."/>
            <person name="Hopkins J.F."/>
            <person name="Kuo A."/>
            <person name="Rensing S.A."/>
            <person name="Schmutz J."/>
            <person name="Symeonidi A."/>
            <person name="Elias M."/>
            <person name="Eveleigh R.J."/>
            <person name="Herman E.K."/>
            <person name="Klute M.J."/>
            <person name="Nakayama T."/>
            <person name="Obornik M."/>
            <person name="Reyes-Prieto A."/>
            <person name="Armbrust E.V."/>
            <person name="Aves S.J."/>
            <person name="Beiko R.G."/>
            <person name="Coutinho P."/>
            <person name="Dacks J.B."/>
            <person name="Durnford D.G."/>
            <person name="Fast N.M."/>
            <person name="Green B.R."/>
            <person name="Grisdale C.J."/>
            <person name="Hempel F."/>
            <person name="Henrissat B."/>
            <person name="Hoppner M.P."/>
            <person name="Ishida K."/>
            <person name="Kim E."/>
            <person name="Koreny L."/>
            <person name="Kroth P.G."/>
            <person name="Liu Y."/>
            <person name="Malik S.B."/>
            <person name="Maier U.G."/>
            <person name="McRose D."/>
            <person name="Mock T."/>
            <person name="Neilson J.A."/>
            <person name="Onodera N.T."/>
            <person name="Poole A.M."/>
            <person name="Pritham E.J."/>
            <person name="Richards T.A."/>
            <person name="Rocap G."/>
            <person name="Roy S.W."/>
            <person name="Sarai C."/>
            <person name="Schaack S."/>
            <person name="Shirato S."/>
            <person name="Slamovits C.H."/>
            <person name="Spencer D.F."/>
            <person name="Suzuki S."/>
            <person name="Worden A.Z."/>
            <person name="Zauner S."/>
            <person name="Barry K."/>
            <person name="Bell C."/>
            <person name="Bharti A.K."/>
            <person name="Crow J.A."/>
            <person name="Grimwood J."/>
            <person name="Kramer R."/>
            <person name="Lindquist E."/>
            <person name="Lucas S."/>
            <person name="Salamov A."/>
            <person name="McFadden G.I."/>
            <person name="Lane C.E."/>
            <person name="Keeling P.J."/>
            <person name="Gray M.W."/>
            <person name="Grigoriev I.V."/>
            <person name="Archibald J.M."/>
        </authorList>
    </citation>
    <scope>NUCLEOTIDE SEQUENCE</scope>
    <source>
        <strain evidence="2 4">CCMP2712</strain>
    </source>
</reference>
<gene>
    <name evidence="2" type="ORF">GUITHDRAFT_118943</name>
</gene>
<dbReference type="RefSeq" id="XP_005821881.1">
    <property type="nucleotide sequence ID" value="XM_005821824.1"/>
</dbReference>
<dbReference type="EMBL" id="JH993101">
    <property type="protein sequence ID" value="EKX34901.1"/>
    <property type="molecule type" value="Genomic_DNA"/>
</dbReference>
<dbReference type="EnsemblProtists" id="EKX34901">
    <property type="protein sequence ID" value="EKX34901"/>
    <property type="gene ID" value="GUITHDRAFT_118943"/>
</dbReference>
<reference evidence="3" key="3">
    <citation type="submission" date="2016-03" db="UniProtKB">
        <authorList>
            <consortium name="EnsemblProtists"/>
        </authorList>
    </citation>
    <scope>IDENTIFICATION</scope>
</reference>
<protein>
    <submittedName>
        <fullName evidence="2 3">Uncharacterized protein</fullName>
    </submittedName>
</protein>
<name>L1IF75_GUITC</name>
<reference evidence="4" key="2">
    <citation type="submission" date="2012-11" db="EMBL/GenBank/DDBJ databases">
        <authorList>
            <person name="Kuo A."/>
            <person name="Curtis B.A."/>
            <person name="Tanifuji G."/>
            <person name="Burki F."/>
            <person name="Gruber A."/>
            <person name="Irimia M."/>
            <person name="Maruyama S."/>
            <person name="Arias M.C."/>
            <person name="Ball S.G."/>
            <person name="Gile G.H."/>
            <person name="Hirakawa Y."/>
            <person name="Hopkins J.F."/>
            <person name="Rensing S.A."/>
            <person name="Schmutz J."/>
            <person name="Symeonidi A."/>
            <person name="Elias M."/>
            <person name="Eveleigh R.J."/>
            <person name="Herman E.K."/>
            <person name="Klute M.J."/>
            <person name="Nakayama T."/>
            <person name="Obornik M."/>
            <person name="Reyes-Prieto A."/>
            <person name="Armbrust E.V."/>
            <person name="Aves S.J."/>
            <person name="Beiko R.G."/>
            <person name="Coutinho P."/>
            <person name="Dacks J.B."/>
            <person name="Durnford D.G."/>
            <person name="Fast N.M."/>
            <person name="Green B.R."/>
            <person name="Grisdale C."/>
            <person name="Hempe F."/>
            <person name="Henrissat B."/>
            <person name="Hoppner M.P."/>
            <person name="Ishida K.-I."/>
            <person name="Kim E."/>
            <person name="Koreny L."/>
            <person name="Kroth P.G."/>
            <person name="Liu Y."/>
            <person name="Malik S.-B."/>
            <person name="Maier U.G."/>
            <person name="McRose D."/>
            <person name="Mock T."/>
            <person name="Neilson J.A."/>
            <person name="Onodera N.T."/>
            <person name="Poole A.M."/>
            <person name="Pritham E.J."/>
            <person name="Richards T.A."/>
            <person name="Rocap G."/>
            <person name="Roy S.W."/>
            <person name="Sarai C."/>
            <person name="Schaack S."/>
            <person name="Shirato S."/>
            <person name="Slamovits C.H."/>
            <person name="Spencer D.F."/>
            <person name="Suzuki S."/>
            <person name="Worden A.Z."/>
            <person name="Zauner S."/>
            <person name="Barry K."/>
            <person name="Bell C."/>
            <person name="Bharti A.K."/>
            <person name="Crow J.A."/>
            <person name="Grimwood J."/>
            <person name="Kramer R."/>
            <person name="Lindquist E."/>
            <person name="Lucas S."/>
            <person name="Salamov A."/>
            <person name="McFadden G.I."/>
            <person name="Lane C.E."/>
            <person name="Keeling P.J."/>
            <person name="Gray M.W."/>
            <person name="Grigoriev I.V."/>
            <person name="Archibald J.M."/>
        </authorList>
    </citation>
    <scope>NUCLEOTIDE SEQUENCE</scope>
    <source>
        <strain evidence="4">CCMP2712</strain>
    </source>
</reference>
<proteinExistence type="predicted"/>